<dbReference type="GO" id="GO:0012505">
    <property type="term" value="C:endomembrane system"/>
    <property type="evidence" value="ECO:0007669"/>
    <property type="project" value="UniProtKB-ARBA"/>
</dbReference>
<dbReference type="InterPro" id="IPR010620">
    <property type="entry name" value="SBBP_repeat"/>
</dbReference>
<dbReference type="Pfam" id="PF03160">
    <property type="entry name" value="Calx-beta"/>
    <property type="match status" value="1"/>
</dbReference>
<dbReference type="PROSITE" id="PS51892">
    <property type="entry name" value="SUBTILASE"/>
    <property type="match status" value="1"/>
</dbReference>
<dbReference type="SMART" id="SM00710">
    <property type="entry name" value="PbH1"/>
    <property type="match status" value="8"/>
</dbReference>
<dbReference type="EMBL" id="JACJPW010000165">
    <property type="protein sequence ID" value="MBD2186095.1"/>
    <property type="molecule type" value="Genomic_DNA"/>
</dbReference>
<dbReference type="InterPro" id="IPR000209">
    <property type="entry name" value="Peptidase_S8/S53_dom"/>
</dbReference>
<dbReference type="Gene3D" id="2.60.40.10">
    <property type="entry name" value="Immunoglobulins"/>
    <property type="match status" value="1"/>
</dbReference>
<dbReference type="PROSITE" id="PS51829">
    <property type="entry name" value="P_HOMO_B"/>
    <property type="match status" value="2"/>
</dbReference>
<keyword evidence="11" id="KW-1185">Reference proteome</keyword>
<protein>
    <submittedName>
        <fullName evidence="10">S8 family serine peptidase</fullName>
    </submittedName>
</protein>
<feature type="domain" description="P/Homo B" evidence="9">
    <location>
        <begin position="970"/>
        <end position="1157"/>
    </location>
</feature>
<dbReference type="GO" id="GO:0005737">
    <property type="term" value="C:cytoplasm"/>
    <property type="evidence" value="ECO:0007669"/>
    <property type="project" value="UniProtKB-ARBA"/>
</dbReference>
<dbReference type="InterPro" id="IPR002884">
    <property type="entry name" value="P_dom"/>
</dbReference>
<dbReference type="Pfam" id="PF04151">
    <property type="entry name" value="PPC"/>
    <property type="match status" value="1"/>
</dbReference>
<dbReference type="InterPro" id="IPR036852">
    <property type="entry name" value="Peptidase_S8/S53_dom_sf"/>
</dbReference>
<keyword evidence="4" id="KW-0677">Repeat</keyword>
<keyword evidence="2 8" id="KW-0645">Protease</keyword>
<dbReference type="InterPro" id="IPR006626">
    <property type="entry name" value="PbH1"/>
</dbReference>
<dbReference type="Proteomes" id="UP000641646">
    <property type="component" value="Unassembled WGS sequence"/>
</dbReference>
<dbReference type="InterPro" id="IPR007280">
    <property type="entry name" value="Peptidase_C_arc/bac"/>
</dbReference>
<reference evidence="10" key="1">
    <citation type="journal article" date="2015" name="ISME J.">
        <title>Draft Genome Sequence of Streptomyces incarnatus NRRL8089, which Produces the Nucleoside Antibiotic Sinefungin.</title>
        <authorList>
            <person name="Oshima K."/>
            <person name="Hattori M."/>
            <person name="Shimizu H."/>
            <person name="Fukuda K."/>
            <person name="Nemoto M."/>
            <person name="Inagaki K."/>
            <person name="Tamura T."/>
        </authorList>
    </citation>
    <scope>NUCLEOTIDE SEQUENCE</scope>
    <source>
        <strain evidence="10">FACHB-1375</strain>
    </source>
</reference>
<dbReference type="SUPFAM" id="SSF49785">
    <property type="entry name" value="Galactose-binding domain-like"/>
    <property type="match status" value="1"/>
</dbReference>
<dbReference type="RefSeq" id="WP_190475074.1">
    <property type="nucleotide sequence ID" value="NZ_JACJPW010000165.1"/>
</dbReference>
<evidence type="ECO:0000256" key="3">
    <source>
        <dbReference type="ARBA" id="ARBA00022729"/>
    </source>
</evidence>
<dbReference type="Pfam" id="PF06739">
    <property type="entry name" value="SBBP"/>
    <property type="match status" value="4"/>
</dbReference>
<evidence type="ECO:0000256" key="5">
    <source>
        <dbReference type="ARBA" id="ARBA00022801"/>
    </source>
</evidence>
<keyword evidence="7" id="KW-0106">Calcium</keyword>
<evidence type="ECO:0000259" key="9">
    <source>
        <dbReference type="PROSITE" id="PS51829"/>
    </source>
</evidence>
<evidence type="ECO:0000256" key="1">
    <source>
        <dbReference type="ARBA" id="ARBA00005325"/>
    </source>
</evidence>
<comment type="similarity">
    <text evidence="1">Belongs to the peptidase S8 family. Furin subfamily.</text>
</comment>
<dbReference type="Pfam" id="PF00082">
    <property type="entry name" value="Peptidase_S8"/>
    <property type="match status" value="1"/>
</dbReference>
<dbReference type="SMART" id="SM00237">
    <property type="entry name" value="Calx_beta"/>
    <property type="match status" value="1"/>
</dbReference>
<proteinExistence type="inferred from homology"/>
<dbReference type="Gene3D" id="2.120.10.30">
    <property type="entry name" value="TolB, C-terminal domain"/>
    <property type="match status" value="2"/>
</dbReference>
<dbReference type="GO" id="GO:0016485">
    <property type="term" value="P:protein processing"/>
    <property type="evidence" value="ECO:0007669"/>
    <property type="project" value="TreeGrafter"/>
</dbReference>
<evidence type="ECO:0000256" key="4">
    <source>
        <dbReference type="ARBA" id="ARBA00022737"/>
    </source>
</evidence>
<dbReference type="Gene3D" id="2.60.120.380">
    <property type="match status" value="1"/>
</dbReference>
<sequence length="2685" mass="287696">MSTFDIGSLNNSYTNQDTVGVTQPDDTYSFTLTDTRYLKLSLTGISNPVDWQLKDNFGKTLHAGLFNITNPETINIDNLPDGKYFLQLSQTGENTNYTMKVDPISKLEVESGFFTVGQTGQVGVDYLTDGGSYQGELGIFSLTGIETFIPGSEAFTKEVARRILSNSIEGHIVITDTTEGARFSPTFPWGDNHNRGEYKGIKTFAMKPGDKFGFMLVPNGSVQEVFSNPNIGGAKRPLFSIATANPLDDFYVGQIADVIGDGKTFVMEDKRVDSGSDKDYNDIIFRVTGATGIAIKLDEVIAPAKDWRDTKVGEDLRNYINTPPKLLQFNTQQNYKVGEAIKLTDAKVWDENGDLDKVNFWFKKDNSDWNRIESIANNFTFDEDWATFNYSWMPEQPGNYQIKAVAIDKQKQESNEVIKTFQVAPANVSPTNLEFTIPASIYFGDTPTLTGKVYDENGSSDLKTVDFRLQKDDGNWQDISDVTTFTPDITDNRWSTFSYTNLSGLEVGNYQMKAIAYDSFDRGSNEIIQNFSVVTKAVKPIPNKAPQLLQFSLLPTYQAGSSIAINRGKVFDEDGATDLKNVHFKLQKDDNNWNEFDYDVFTPDSQGNGWASFNYFWSGLAPGNYNLEALAYDKANAESNKVVQNFTVENILPPPAPPPPPPPLPAPPPINKPEFLQFRTMPLYTNGETLSFSGAKVFDRDGANDIDKVFFWLGTIDGQKVDTITVDRFTADSKGWARFDLNYNLSKLTPGRYQLWAIARDKAGNESDRNIQNFSVITDPGDSGLSDSVKIAIARSADLKKYDPEQLAKTREWVVWVTPDRYSLDLAALAGAEDLGSTGYIPNTYIWKFSENDTPDIVQPRLDTIPGVEFAYPLVPKQVTLLSEPEKEPLVKDVVKVGSQWHLRSDFLPSADANITKTWGISLPGNPSQKVRGKGVVIGIVDDGFDYERHPDLKERFLPNLSWDFNENDNSPLPSYKATLIKDLSLSPRGRIQDNILGQDFPLDVALTGVVKDINVGLNITHPYVSDLEASLLSPTEPIYNPNEGLGFTSPRRIWGGNGSEDQIGLFDDVGGDGDNFINTILDDQATIRINHGVAPFTGRFIPQSKIPGPGLDYFNQQWASGFWKLRMADDSSGNKGQLNRWWLEFNTYNPHGTAVAGIALASGDNNFGGSGVAPEANLAGLRLIADQVTDKQIADALSFKNQDIDIYNNSWKVENAFTTSPLNLMAMEQAVKTGRNQLGNIYVFAGGNDQQHGGNVNYNGFANSRYAIAVGAINKDGEQTTYSEPGTPLLVSAYSSSLGEGRSITTTDLVGADGYDPGDYTTSFGGTSAAAPLVSGVIALMLEANPNLSWRDVQHILAKTANKNNPEDEKGWVQNGAKLWVNDKYGFGAIDAFKAVNTAATWTPVDREVKVSSNLQNVIENIPDGDQDTGVNSQISLNEDITAEKVEVELYSDHKNWKDLRVVLTSPDGTESVLARPQFPNDSNVGQIFKPNIDQNYWVFNSVRHWGESSKGEWTLKVFDENGNQIQGILDAWKLNVYGTKPKVTISAVDTNATENSDPGQFVVTRTGSTKNSLTVNYTIGGTATNGTDYDSISGSVVIPAGETSATITINTAGKDDAVYEGNETVILALAAGNTYTVGSENTGTVAIADNDPDPSPTVVTNTNDSGSGSLRSAIDWANNNPGKDTIRFNISATDPGYNASTGAFTIRPTSALPTITDAVVIDGTTQGGFVGKPIIELDGSNAGSSTNGLTITAGNSTVRGMVINRFQLYGIALQTKGNNLIEGNYIGTDVTGTQDLGNYAGIDIRSANNKIGGTSVEARNIISGNVDGIKIYGSNATGNQVQGNYIGTDITGTQDLGNSFSGILIMSDAPNNIIGGTVGEARNLISGNDNSGVIIQSLKSTGNQVLGNYIGTDFTGTKSLGNSITGVQITDNASKNIIGGITVGAGNIISSNGSANGAGVSIIGSGNQILGNYIGTDVTGTIALGNFYTGVIISSGSNNLIGGTTTEARNIISGNKGMGVSLQNIGTTNNQVLGNYIGTDITGTKALGNSSSGVSIGNAPKNIIGGTSPAGRNLISSNYTGVNIGGVSGTGNLVQGNYIGTDVTGSQGLGNNFAGVSIFGGSNNTIGGTANGAGNTIAFNQGIGVQQTDKNTLKNAVLSNAIFSNTGLGIDLWDNYSSRGLTPNDIGDTDTGANNLQNFPVLASAISNGNSTTIQGTLNSTPNKTFRIELFSNTALDASGYGEGEKFVGFKNVTTDSSGNANFIVNLPTALPAGQFITATATDSNQNTSEFSQGIAIINKPAELLWTKQWGTSSDDRTSGAAVDNAGNIYISGLTINQDVNNNRSYTPWVIKYDSSGSQQVKQLDTFSSEESSSGTVVDSAGNTYILGYTYKGQNSGDAIITKYDSSGILQWVKQVGSSGADSAKDLAVDSAGNVYIVGDTTGSLGGNNAGYVDVWVAKYDNNGNQQWIKQFGTSISDIAVATKVDNNGNIYIVGHTYDPQGNGNSEAWVAKYGSNGNQQWVKQFGSSAPENVDDVAVDSAGNVYIVGETTGSLGGNNAGGTDTWIAKYDYSGNQQWLKQLGTGNTDLPRSVTVDNAGNVYMVGYTYGILEQRDGTGGLDGWVAKYDSRGNQLWVRQLGTFGSDVATNVVADSTDNLYVVGYTNGSLGGSNTGSMDAWVTKFS</sequence>
<dbReference type="PROSITE" id="PS00138">
    <property type="entry name" value="SUBTILASE_SER"/>
    <property type="match status" value="1"/>
</dbReference>
<dbReference type="Pfam" id="PF13448">
    <property type="entry name" value="DUF4114"/>
    <property type="match status" value="1"/>
</dbReference>
<dbReference type="InterPro" id="IPR011042">
    <property type="entry name" value="6-blade_b-propeller_TolB-like"/>
</dbReference>
<dbReference type="SUPFAM" id="SSF89260">
    <property type="entry name" value="Collagen-binding domain"/>
    <property type="match status" value="1"/>
</dbReference>
<dbReference type="InterPro" id="IPR023828">
    <property type="entry name" value="Peptidase_S8_Ser-AS"/>
</dbReference>
<dbReference type="CDD" id="cd04059">
    <property type="entry name" value="Peptidases_S8_Protein_convertases_Kexins_Furin-like"/>
    <property type="match status" value="1"/>
</dbReference>
<dbReference type="InterPro" id="IPR015500">
    <property type="entry name" value="Peptidase_S8_subtilisin-rel"/>
</dbReference>
<keyword evidence="6 8" id="KW-0720">Serine protease</keyword>
<dbReference type="Gene3D" id="3.40.50.200">
    <property type="entry name" value="Peptidase S8/S53 domain"/>
    <property type="match status" value="2"/>
</dbReference>
<dbReference type="InterPro" id="IPR025193">
    <property type="entry name" value="DUF4114"/>
</dbReference>
<feature type="active site" description="Charge relay system" evidence="8">
    <location>
        <position position="942"/>
    </location>
</feature>
<feature type="domain" description="P/Homo B" evidence="9">
    <location>
        <begin position="1404"/>
        <end position="1544"/>
    </location>
</feature>
<evidence type="ECO:0000256" key="8">
    <source>
        <dbReference type="PROSITE-ProRule" id="PRU01240"/>
    </source>
</evidence>
<feature type="active site" description="Charge relay system" evidence="8">
    <location>
        <position position="1152"/>
    </location>
</feature>
<dbReference type="GO" id="GO:0007154">
    <property type="term" value="P:cell communication"/>
    <property type="evidence" value="ECO:0007669"/>
    <property type="project" value="InterPro"/>
</dbReference>
<organism evidence="10 11">
    <name type="scientific">Aerosakkonema funiforme FACHB-1375</name>
    <dbReference type="NCBI Taxonomy" id="2949571"/>
    <lineage>
        <taxon>Bacteria</taxon>
        <taxon>Bacillati</taxon>
        <taxon>Cyanobacteriota</taxon>
        <taxon>Cyanophyceae</taxon>
        <taxon>Oscillatoriophycideae</taxon>
        <taxon>Aerosakkonematales</taxon>
        <taxon>Aerosakkonemataceae</taxon>
        <taxon>Aerosakkonema</taxon>
    </lineage>
</organism>
<name>A0A926ZKL3_9CYAN</name>
<evidence type="ECO:0000256" key="6">
    <source>
        <dbReference type="ARBA" id="ARBA00022825"/>
    </source>
</evidence>
<gene>
    <name evidence="10" type="ORF">H6G03_34405</name>
</gene>
<dbReference type="PROSITE" id="PS00137">
    <property type="entry name" value="SUBTILASE_HIS"/>
    <property type="match status" value="1"/>
</dbReference>
<keyword evidence="5 8" id="KW-0378">Hydrolase</keyword>
<dbReference type="PANTHER" id="PTHR42884:SF14">
    <property type="entry name" value="NEUROENDOCRINE CONVERTASE 1"/>
    <property type="match status" value="1"/>
</dbReference>
<dbReference type="InterPro" id="IPR038081">
    <property type="entry name" value="CalX-like_sf"/>
</dbReference>
<dbReference type="SUPFAM" id="SSF52743">
    <property type="entry name" value="Subtilisin-like"/>
    <property type="match status" value="1"/>
</dbReference>
<dbReference type="GO" id="GO:0016020">
    <property type="term" value="C:membrane"/>
    <property type="evidence" value="ECO:0007669"/>
    <property type="project" value="InterPro"/>
</dbReference>
<evidence type="ECO:0000313" key="11">
    <source>
        <dbReference type="Proteomes" id="UP000641646"/>
    </source>
</evidence>
<dbReference type="InterPro" id="IPR022398">
    <property type="entry name" value="Peptidase_S8_His-AS"/>
</dbReference>
<dbReference type="SUPFAM" id="SSF141072">
    <property type="entry name" value="CalX-like"/>
    <property type="match status" value="1"/>
</dbReference>
<evidence type="ECO:0000256" key="7">
    <source>
        <dbReference type="ARBA" id="ARBA00022837"/>
    </source>
</evidence>
<dbReference type="PANTHER" id="PTHR42884">
    <property type="entry name" value="PROPROTEIN CONVERTASE SUBTILISIN/KEXIN-RELATED"/>
    <property type="match status" value="1"/>
</dbReference>
<keyword evidence="3" id="KW-0732">Signal</keyword>
<dbReference type="InterPro" id="IPR008979">
    <property type="entry name" value="Galactose-bd-like_sf"/>
</dbReference>
<dbReference type="PRINTS" id="PR00723">
    <property type="entry name" value="SUBTILISIN"/>
</dbReference>
<feature type="active site" description="Charge relay system" evidence="8">
    <location>
        <position position="1329"/>
    </location>
</feature>
<dbReference type="Gene3D" id="2.60.40.2030">
    <property type="match status" value="1"/>
</dbReference>
<evidence type="ECO:0000313" key="10">
    <source>
        <dbReference type="EMBL" id="MBD2186095.1"/>
    </source>
</evidence>
<dbReference type="SUPFAM" id="SSF63829">
    <property type="entry name" value="Calcium-dependent phosphotriesterase"/>
    <property type="match status" value="1"/>
</dbReference>
<comment type="caution">
    <text evidence="10">The sequence shown here is derived from an EMBL/GenBank/DDBJ whole genome shotgun (WGS) entry which is preliminary data.</text>
</comment>
<reference evidence="10" key="2">
    <citation type="submission" date="2020-08" db="EMBL/GenBank/DDBJ databases">
        <authorList>
            <person name="Chen M."/>
            <person name="Teng W."/>
            <person name="Zhao L."/>
            <person name="Hu C."/>
            <person name="Zhou Y."/>
            <person name="Han B."/>
            <person name="Song L."/>
            <person name="Shu W."/>
        </authorList>
    </citation>
    <scope>NUCLEOTIDE SEQUENCE</scope>
    <source>
        <strain evidence="10">FACHB-1375</strain>
    </source>
</reference>
<dbReference type="Pfam" id="PF01483">
    <property type="entry name" value="P_proprotein"/>
    <property type="match status" value="1"/>
</dbReference>
<dbReference type="GO" id="GO:0004252">
    <property type="term" value="F:serine-type endopeptidase activity"/>
    <property type="evidence" value="ECO:0007669"/>
    <property type="project" value="UniProtKB-UniRule"/>
</dbReference>
<dbReference type="Gene3D" id="2.60.120.260">
    <property type="entry name" value="Galactose-binding domain-like"/>
    <property type="match status" value="1"/>
</dbReference>
<dbReference type="InterPro" id="IPR003644">
    <property type="entry name" value="Calx_beta"/>
</dbReference>
<dbReference type="InterPro" id="IPR013783">
    <property type="entry name" value="Ig-like_fold"/>
</dbReference>
<evidence type="ECO:0000256" key="2">
    <source>
        <dbReference type="ARBA" id="ARBA00022670"/>
    </source>
</evidence>
<accession>A0A926ZKL3</accession>
<dbReference type="InterPro" id="IPR034182">
    <property type="entry name" value="Kexin/furin"/>
</dbReference>